<organism evidence="1 2">
    <name type="scientific">candidate division NPL-UPA2 bacterium Unc8</name>
    <dbReference type="NCBI Taxonomy" id="1980939"/>
    <lineage>
        <taxon>Bacteria</taxon>
    </lineage>
</organism>
<protein>
    <recommendedName>
        <fullName evidence="3">P-II family nitrogen regulator</fullName>
    </recommendedName>
</protein>
<sequence length="109" mass="11766">MQLLILVLNQEECLDDVLSAFVELGITEATIIDSAGMGEVLVHDVPIFAGLRHLLGGGGERPYSKTIFAIIDDEKFTEAAMVIEEICGPFSESGGSILFTLPITEIRGR</sequence>
<evidence type="ECO:0000313" key="2">
    <source>
        <dbReference type="Proteomes" id="UP000266287"/>
    </source>
</evidence>
<evidence type="ECO:0008006" key="3">
    <source>
        <dbReference type="Google" id="ProtNLM"/>
    </source>
</evidence>
<gene>
    <name evidence="1" type="ORF">B9J77_00905</name>
</gene>
<accession>A0A399G186</accession>
<name>A0A399G186_UNCN2</name>
<proteinExistence type="predicted"/>
<dbReference type="Gene3D" id="3.30.70.120">
    <property type="match status" value="1"/>
</dbReference>
<dbReference type="AlphaFoldDB" id="A0A399G186"/>
<evidence type="ECO:0000313" key="1">
    <source>
        <dbReference type="EMBL" id="RII01123.1"/>
    </source>
</evidence>
<comment type="caution">
    <text evidence="1">The sequence shown here is derived from an EMBL/GenBank/DDBJ whole genome shotgun (WGS) entry which is preliminary data.</text>
</comment>
<dbReference type="InterPro" id="IPR015867">
    <property type="entry name" value="N-reg_PII/ATP_PRibTrfase_C"/>
</dbReference>
<dbReference type="SUPFAM" id="SSF54913">
    <property type="entry name" value="GlnB-like"/>
    <property type="match status" value="1"/>
</dbReference>
<reference evidence="1 2" key="1">
    <citation type="submission" date="2018-08" db="EMBL/GenBank/DDBJ databases">
        <title>Draft genome of candidate division NPL-UPA2 bacterium Unc8 that adapted to ultra-basic serpentinizing groundwater.</title>
        <authorList>
            <person name="Ishii S."/>
            <person name="Suzuki S."/>
            <person name="Nealson K.H."/>
        </authorList>
    </citation>
    <scope>NUCLEOTIDE SEQUENCE [LARGE SCALE GENOMIC DNA]</scope>
    <source>
        <strain evidence="1">Unc8</strain>
    </source>
</reference>
<dbReference type="Proteomes" id="UP000266287">
    <property type="component" value="Unassembled WGS sequence"/>
</dbReference>
<dbReference type="InterPro" id="IPR011322">
    <property type="entry name" value="N-reg_PII-like_a/b"/>
</dbReference>
<dbReference type="EMBL" id="NDHY01000001">
    <property type="protein sequence ID" value="RII01123.1"/>
    <property type="molecule type" value="Genomic_DNA"/>
</dbReference>